<evidence type="ECO:0000256" key="2">
    <source>
        <dbReference type="ARBA" id="ARBA00012438"/>
    </source>
</evidence>
<protein>
    <recommendedName>
        <fullName evidence="2">histidine kinase</fullName>
        <ecNumber evidence="2">2.7.13.3</ecNumber>
    </recommendedName>
</protein>
<dbReference type="InterPro" id="IPR036890">
    <property type="entry name" value="HATPase_C_sf"/>
</dbReference>
<feature type="domain" description="Histidine kinase" evidence="12">
    <location>
        <begin position="763"/>
        <end position="985"/>
    </location>
</feature>
<keyword evidence="8" id="KW-0902">Two-component regulatory system</keyword>
<dbReference type="InterPro" id="IPR011006">
    <property type="entry name" value="CheY-like_superfamily"/>
</dbReference>
<evidence type="ECO:0000256" key="9">
    <source>
        <dbReference type="PROSITE-ProRule" id="PRU00169"/>
    </source>
</evidence>
<dbReference type="InterPro" id="IPR001638">
    <property type="entry name" value="Solute-binding_3/MltF_N"/>
</dbReference>
<reference evidence="16 17" key="1">
    <citation type="submission" date="2020-05" db="EMBL/GenBank/DDBJ databases">
        <title>Complete genome of Desulfobulbus oligotrophicus.</title>
        <authorList>
            <person name="Podar M."/>
        </authorList>
    </citation>
    <scope>NUCLEOTIDE SEQUENCE [LARGE SCALE GENOMIC DNA]</scope>
    <source>
        <strain evidence="16 17">Prop6</strain>
    </source>
</reference>
<dbReference type="InterPro" id="IPR000014">
    <property type="entry name" value="PAS"/>
</dbReference>
<dbReference type="InterPro" id="IPR000700">
    <property type="entry name" value="PAS-assoc_C"/>
</dbReference>
<sequence length="1125" mass="125634">MCFFSLSVSRLLPAVYDLVAMQLKVILFKEIMLKERQSMCLFLAIRSAAVQMFVLCIFLMLMLFLQSPLSASIAGDPAQHGLRVVMDNNYPPYSFVNSNGQVAGILVDQWRLWQDKTGVRVEIVAVDRQAALKGIQAGEYDVLDTVFTTKEQKTWYDLGQAHARIDVVACFTPEIRTITTVESLQGFAVALKQDDAAVNLLRDHDVNNLVLFDGYGKIVQAAKDHKINVFVGDGPPLLYYLHKYGLQNDFKVSAPLTAGAFHRAVRKGNTGVLSTVETGFALLTSEELVHIDRKWSEPSLFDRFSLSSFLIGFGSLGLVLALFFLRNRSLLPIVRQQRPEPEKSGETLTESEVRYRELAEQALQREQGRLNFVLDGLRLGFWEWNVQTDETVFSPLWAELIGYELEELLPMDHPSWERIVHPDDADRVREALSAYVEGRAPAYDCEYRMRHKDGHWVWILDRARIFTRDGSGKPMWLFGVHADITPARRAGETMLADSGLLAQFIRNSPIYAYINEVSPTESRCLKASDNFQDLLGIPLADIPGKTMTELFEPPLADQITAENWQVISLRKTMQSTDVWKERTYSTIKFPIVQGERRLLGGYTIDITDIIQTEAALRESEATFRNIVQASPIGIHLYRLNADEGFVLFGANPAADRIIGINSSQYFGMTMEEIFPILRGTDCPDHYRKVARSGETWQGEYVLKADGRIDRAFEVHVFQITQGKAAVLFNEISARKQAEAERERLQEQLIQAQKMESVGRLAGGVAHDFNNMLSAILGHCELAMGKLSAQHPLFSNLQHIRTAAERSADLTRQLLAFARRQPIAPKVLDINTTVAGMLQMLERLIGEDIHLVWQPGNVGQVRIDPSQLDQILINLCVNARDAIRDTGTVTIETKTVTIDQQQDGNHCEAVPGAYIMLSVSDDGYGMDAAALSHLFEPFYTTKEIGKGTGLGLAMVYGIVQQNKGLITVESEPGQGTALQIYLPCHEACAGQPVEDAVNQVAVTTGNETVLVVEDEPMILEVTTTMLESLGYTVLPMPGPVEAIRCVHEYSGTIHLMLTDVIMPKMNGRLLAERLQTLIPGLRCVFMSGYTADVIAYHGVLDEGMHFIQKPFTVQVLAGKIREVLAH</sequence>
<keyword evidence="4" id="KW-0808">Transferase</keyword>
<keyword evidence="17" id="KW-1185">Reference proteome</keyword>
<dbReference type="SUPFAM" id="SSF55785">
    <property type="entry name" value="PYP-like sensor domain (PAS domain)"/>
    <property type="match status" value="3"/>
</dbReference>
<keyword evidence="6" id="KW-0418">Kinase</keyword>
<evidence type="ECO:0000256" key="7">
    <source>
        <dbReference type="ARBA" id="ARBA00022840"/>
    </source>
</evidence>
<dbReference type="Gene3D" id="3.30.565.10">
    <property type="entry name" value="Histidine kinase-like ATPase, C-terminal domain"/>
    <property type="match status" value="1"/>
</dbReference>
<keyword evidence="10" id="KW-0175">Coiled coil</keyword>
<dbReference type="InterPro" id="IPR035965">
    <property type="entry name" value="PAS-like_dom_sf"/>
</dbReference>
<dbReference type="InterPro" id="IPR004358">
    <property type="entry name" value="Sig_transdc_His_kin-like_C"/>
</dbReference>
<dbReference type="EMBL" id="CP054140">
    <property type="protein sequence ID" value="QQG65828.1"/>
    <property type="molecule type" value="Genomic_DNA"/>
</dbReference>
<dbReference type="NCBIfam" id="TIGR00229">
    <property type="entry name" value="sensory_box"/>
    <property type="match status" value="1"/>
</dbReference>
<organism evidence="16 17">
    <name type="scientific">Desulfobulbus oligotrophicus</name>
    <dbReference type="NCBI Taxonomy" id="1909699"/>
    <lineage>
        <taxon>Bacteria</taxon>
        <taxon>Pseudomonadati</taxon>
        <taxon>Thermodesulfobacteriota</taxon>
        <taxon>Desulfobulbia</taxon>
        <taxon>Desulfobulbales</taxon>
        <taxon>Desulfobulbaceae</taxon>
        <taxon>Desulfobulbus</taxon>
    </lineage>
</organism>
<dbReference type="SUPFAM" id="SSF55874">
    <property type="entry name" value="ATPase domain of HSP90 chaperone/DNA topoisomerase II/histidine kinase"/>
    <property type="match status" value="1"/>
</dbReference>
<dbReference type="InterPro" id="IPR001610">
    <property type="entry name" value="PAC"/>
</dbReference>
<dbReference type="InterPro" id="IPR001789">
    <property type="entry name" value="Sig_transdc_resp-reg_receiver"/>
</dbReference>
<dbReference type="KEGG" id="dog:HP555_08095"/>
<feature type="modified residue" description="4-aspartylphosphate" evidence="9">
    <location>
        <position position="1058"/>
    </location>
</feature>
<dbReference type="Pfam" id="PF00072">
    <property type="entry name" value="Response_reg"/>
    <property type="match status" value="1"/>
</dbReference>
<dbReference type="SMART" id="SM00086">
    <property type="entry name" value="PAC"/>
    <property type="match status" value="1"/>
</dbReference>
<dbReference type="EC" id="2.7.13.3" evidence="2"/>
<dbReference type="SMART" id="SM00388">
    <property type="entry name" value="HisKA"/>
    <property type="match status" value="1"/>
</dbReference>
<name>A0A7T6AQI4_9BACT</name>
<dbReference type="InterPro" id="IPR005467">
    <property type="entry name" value="His_kinase_dom"/>
</dbReference>
<keyword evidence="11" id="KW-0812">Transmembrane</keyword>
<dbReference type="Gene3D" id="3.30.450.20">
    <property type="entry name" value="PAS domain"/>
    <property type="match status" value="3"/>
</dbReference>
<dbReference type="SMART" id="SM00091">
    <property type="entry name" value="PAS"/>
    <property type="match status" value="3"/>
</dbReference>
<evidence type="ECO:0000259" key="14">
    <source>
        <dbReference type="PROSITE" id="PS50112"/>
    </source>
</evidence>
<dbReference type="PANTHER" id="PTHR43065">
    <property type="entry name" value="SENSOR HISTIDINE KINASE"/>
    <property type="match status" value="1"/>
</dbReference>
<dbReference type="PANTHER" id="PTHR43065:SF46">
    <property type="entry name" value="C4-DICARBOXYLATE TRANSPORT SENSOR PROTEIN DCTB"/>
    <property type="match status" value="1"/>
</dbReference>
<dbReference type="SUPFAM" id="SSF53850">
    <property type="entry name" value="Periplasmic binding protein-like II"/>
    <property type="match status" value="1"/>
</dbReference>
<dbReference type="Gene3D" id="3.40.50.2300">
    <property type="match status" value="1"/>
</dbReference>
<evidence type="ECO:0000256" key="3">
    <source>
        <dbReference type="ARBA" id="ARBA00022553"/>
    </source>
</evidence>
<dbReference type="Proteomes" id="UP000596092">
    <property type="component" value="Chromosome"/>
</dbReference>
<evidence type="ECO:0000259" key="15">
    <source>
        <dbReference type="PROSITE" id="PS50113"/>
    </source>
</evidence>
<proteinExistence type="predicted"/>
<dbReference type="SMART" id="SM00387">
    <property type="entry name" value="HATPase_c"/>
    <property type="match status" value="1"/>
</dbReference>
<dbReference type="PROSITE" id="PS50109">
    <property type="entry name" value="HIS_KIN"/>
    <property type="match status" value="1"/>
</dbReference>
<gene>
    <name evidence="16" type="ORF">HP555_08095</name>
</gene>
<dbReference type="InterPro" id="IPR036097">
    <property type="entry name" value="HisK_dim/P_sf"/>
</dbReference>
<dbReference type="Pfam" id="PF08448">
    <property type="entry name" value="PAS_4"/>
    <property type="match status" value="2"/>
</dbReference>
<evidence type="ECO:0000256" key="8">
    <source>
        <dbReference type="ARBA" id="ARBA00023012"/>
    </source>
</evidence>
<dbReference type="GO" id="GO:0005524">
    <property type="term" value="F:ATP binding"/>
    <property type="evidence" value="ECO:0007669"/>
    <property type="project" value="UniProtKB-KW"/>
</dbReference>
<evidence type="ECO:0000259" key="13">
    <source>
        <dbReference type="PROSITE" id="PS50110"/>
    </source>
</evidence>
<keyword evidence="5" id="KW-0547">Nucleotide-binding</keyword>
<dbReference type="InterPro" id="IPR003661">
    <property type="entry name" value="HisK_dim/P_dom"/>
</dbReference>
<evidence type="ECO:0000256" key="11">
    <source>
        <dbReference type="SAM" id="Phobius"/>
    </source>
</evidence>
<dbReference type="Pfam" id="PF08447">
    <property type="entry name" value="PAS_3"/>
    <property type="match status" value="1"/>
</dbReference>
<dbReference type="Gene3D" id="3.40.190.10">
    <property type="entry name" value="Periplasmic binding protein-like II"/>
    <property type="match status" value="2"/>
</dbReference>
<dbReference type="PROSITE" id="PS50110">
    <property type="entry name" value="RESPONSE_REGULATORY"/>
    <property type="match status" value="1"/>
</dbReference>
<dbReference type="CDD" id="cd13706">
    <property type="entry name" value="PBP2_HisK_like_1"/>
    <property type="match status" value="1"/>
</dbReference>
<feature type="coiled-coil region" evidence="10">
    <location>
        <begin position="727"/>
        <end position="757"/>
    </location>
</feature>
<keyword evidence="11" id="KW-0472">Membrane</keyword>
<dbReference type="InterPro" id="IPR013655">
    <property type="entry name" value="PAS_fold_3"/>
</dbReference>
<dbReference type="InterPro" id="IPR003594">
    <property type="entry name" value="HATPase_dom"/>
</dbReference>
<evidence type="ECO:0000256" key="5">
    <source>
        <dbReference type="ARBA" id="ARBA00022741"/>
    </source>
</evidence>
<dbReference type="PRINTS" id="PR00344">
    <property type="entry name" value="BCTRLSENSOR"/>
</dbReference>
<dbReference type="CDD" id="cd00082">
    <property type="entry name" value="HisKA"/>
    <property type="match status" value="1"/>
</dbReference>
<evidence type="ECO:0000313" key="17">
    <source>
        <dbReference type="Proteomes" id="UP000596092"/>
    </source>
</evidence>
<feature type="domain" description="PAS" evidence="14">
    <location>
        <begin position="366"/>
        <end position="439"/>
    </location>
</feature>
<evidence type="ECO:0000256" key="4">
    <source>
        <dbReference type="ARBA" id="ARBA00022679"/>
    </source>
</evidence>
<comment type="catalytic activity">
    <reaction evidence="1">
        <text>ATP + protein L-histidine = ADP + protein N-phospho-L-histidine.</text>
        <dbReference type="EC" id="2.7.13.3"/>
    </reaction>
</comment>
<evidence type="ECO:0000313" key="16">
    <source>
        <dbReference type="EMBL" id="QQG65828.1"/>
    </source>
</evidence>
<feature type="domain" description="Response regulatory" evidence="13">
    <location>
        <begin position="1007"/>
        <end position="1123"/>
    </location>
</feature>
<evidence type="ECO:0000256" key="10">
    <source>
        <dbReference type="SAM" id="Coils"/>
    </source>
</evidence>
<feature type="transmembrane region" description="Helical" evidence="11">
    <location>
        <begin position="40"/>
        <end position="65"/>
    </location>
</feature>
<evidence type="ECO:0000256" key="1">
    <source>
        <dbReference type="ARBA" id="ARBA00000085"/>
    </source>
</evidence>
<dbReference type="Pfam" id="PF02518">
    <property type="entry name" value="HATPase_c"/>
    <property type="match status" value="1"/>
</dbReference>
<dbReference type="RefSeq" id="WP_199261369.1">
    <property type="nucleotide sequence ID" value="NZ_CP054140.1"/>
</dbReference>
<dbReference type="SUPFAM" id="SSF52172">
    <property type="entry name" value="CheY-like"/>
    <property type="match status" value="1"/>
</dbReference>
<dbReference type="PROSITE" id="PS50112">
    <property type="entry name" value="PAS"/>
    <property type="match status" value="1"/>
</dbReference>
<dbReference type="SMART" id="SM00448">
    <property type="entry name" value="REC"/>
    <property type="match status" value="1"/>
</dbReference>
<dbReference type="CDD" id="cd00130">
    <property type="entry name" value="PAS"/>
    <property type="match status" value="1"/>
</dbReference>
<evidence type="ECO:0000259" key="12">
    <source>
        <dbReference type="PROSITE" id="PS50109"/>
    </source>
</evidence>
<dbReference type="GO" id="GO:0000155">
    <property type="term" value="F:phosphorelay sensor kinase activity"/>
    <property type="evidence" value="ECO:0007669"/>
    <property type="project" value="InterPro"/>
</dbReference>
<dbReference type="AlphaFoldDB" id="A0A7T6AQI4"/>
<accession>A0A7T6AQI4</accession>
<dbReference type="SUPFAM" id="SSF47384">
    <property type="entry name" value="Homodimeric domain of signal transducing histidine kinase"/>
    <property type="match status" value="1"/>
</dbReference>
<dbReference type="InterPro" id="IPR013656">
    <property type="entry name" value="PAS_4"/>
</dbReference>
<feature type="domain" description="PAC" evidence="15">
    <location>
        <begin position="443"/>
        <end position="496"/>
    </location>
</feature>
<evidence type="ECO:0000256" key="6">
    <source>
        <dbReference type="ARBA" id="ARBA00022777"/>
    </source>
</evidence>
<dbReference type="Pfam" id="PF00497">
    <property type="entry name" value="SBP_bac_3"/>
    <property type="match status" value="1"/>
</dbReference>
<keyword evidence="3 9" id="KW-0597">Phosphoprotein</keyword>
<keyword evidence="11" id="KW-1133">Transmembrane helix</keyword>
<keyword evidence="7" id="KW-0067">ATP-binding</keyword>
<dbReference type="PROSITE" id="PS50113">
    <property type="entry name" value="PAC"/>
    <property type="match status" value="1"/>
</dbReference>
<dbReference type="SMART" id="SM00062">
    <property type="entry name" value="PBPb"/>
    <property type="match status" value="1"/>
</dbReference>
<dbReference type="Gene3D" id="1.10.287.130">
    <property type="match status" value="1"/>
</dbReference>